<dbReference type="Pfam" id="PF02754">
    <property type="entry name" value="CCG"/>
    <property type="match status" value="2"/>
</dbReference>
<evidence type="ECO:0000313" key="2">
    <source>
        <dbReference type="EMBL" id="AVR88771.1"/>
    </source>
</evidence>
<dbReference type="KEGG" id="tak:Tharo_1864"/>
<organism evidence="2 3">
    <name type="scientific">Thauera aromatica K172</name>
    <dbReference type="NCBI Taxonomy" id="44139"/>
    <lineage>
        <taxon>Bacteria</taxon>
        <taxon>Pseudomonadati</taxon>
        <taxon>Pseudomonadota</taxon>
        <taxon>Betaproteobacteria</taxon>
        <taxon>Rhodocyclales</taxon>
        <taxon>Zoogloeaceae</taxon>
        <taxon>Thauera</taxon>
    </lineage>
</organism>
<name>A0A2R4BN62_THAAR</name>
<proteinExistence type="predicted"/>
<gene>
    <name evidence="2" type="ORF">Tharo_1864</name>
</gene>
<dbReference type="GO" id="GO:0005829">
    <property type="term" value="C:cytosol"/>
    <property type="evidence" value="ECO:0007669"/>
    <property type="project" value="TreeGrafter"/>
</dbReference>
<dbReference type="EMBL" id="CP028339">
    <property type="protein sequence ID" value="AVR88771.1"/>
    <property type="molecule type" value="Genomic_DNA"/>
</dbReference>
<sequence length="338" mass="36395">MLQNNGLRRICTVFPFIPVIPHPCSGRRRSVAGELNISVISSRGGVAAAAEWTKPSETMRMSHSPFAAPNTTRVAPPPAPPRSYPAKPSDAYLFGTCVLDLFFPDAGMDAIRLLEREGIRVHFPQAQSCCGQPAYTSGYTDEARAVARAQLALFGGDWPVVVPSGSCAGMFRHHYFELFKDEPETLAQVAALAERTYELAEFLLNVCRVQLRDSGAPVRVALHTSCSARREMNTHEHGRALLAQLAGVERVEHDHESECCGFGGAFSVRMPDISGAMVRDKAAALNASGAAEVVSADCGCLLNINGAFEKQGDTLRGEHLASFLLRRTAAKAGQEAGK</sequence>
<dbReference type="PANTHER" id="PTHR30296">
    <property type="entry name" value="UNCHARACTERIZED PROTEIN YKGE"/>
    <property type="match status" value="1"/>
</dbReference>
<dbReference type="AlphaFoldDB" id="A0A2R4BN62"/>
<feature type="domain" description="Cysteine-rich" evidence="1">
    <location>
        <begin position="220"/>
        <end position="304"/>
    </location>
</feature>
<reference evidence="2 3" key="1">
    <citation type="submission" date="2018-03" db="EMBL/GenBank/DDBJ databases">
        <title>Complete genome sequence of Thauera aromatica, a model organism for studying aromatic compound degradation under denitrifying conditions.</title>
        <authorList>
            <person name="Lo H.-Y."/>
            <person name="Goris T."/>
            <person name="Boll M."/>
            <person name="Mueller J.A."/>
        </authorList>
    </citation>
    <scope>NUCLEOTIDE SEQUENCE [LARGE SCALE GENOMIC DNA]</scope>
    <source>
        <strain evidence="2 3">K172</strain>
    </source>
</reference>
<protein>
    <submittedName>
        <fullName evidence="2">Putative lactate utilization protein A</fullName>
    </submittedName>
</protein>
<evidence type="ECO:0000259" key="1">
    <source>
        <dbReference type="Pfam" id="PF02754"/>
    </source>
</evidence>
<dbReference type="PANTHER" id="PTHR30296:SF0">
    <property type="entry name" value="LACTATE UTILIZATION PROTEIN A"/>
    <property type="match status" value="1"/>
</dbReference>
<feature type="domain" description="Cysteine-rich" evidence="1">
    <location>
        <begin position="93"/>
        <end position="172"/>
    </location>
</feature>
<dbReference type="GO" id="GO:0016491">
    <property type="term" value="F:oxidoreductase activity"/>
    <property type="evidence" value="ECO:0007669"/>
    <property type="project" value="UniProtKB-ARBA"/>
</dbReference>
<evidence type="ECO:0000313" key="3">
    <source>
        <dbReference type="Proteomes" id="UP000241885"/>
    </source>
</evidence>
<keyword evidence="3" id="KW-1185">Reference proteome</keyword>
<dbReference type="Proteomes" id="UP000241885">
    <property type="component" value="Chromosome"/>
</dbReference>
<dbReference type="InterPro" id="IPR004017">
    <property type="entry name" value="Cys_rich_dom"/>
</dbReference>
<accession>A0A2R4BN62</accession>